<dbReference type="Proteomes" id="UP000580043">
    <property type="component" value="Unassembled WGS sequence"/>
</dbReference>
<evidence type="ECO:0000313" key="2">
    <source>
        <dbReference type="Proteomes" id="UP000580043"/>
    </source>
</evidence>
<dbReference type="RefSeq" id="WP_169147663.1">
    <property type="nucleotide sequence ID" value="NZ_JABBGA010000022.1"/>
</dbReference>
<reference evidence="1 2" key="1">
    <citation type="submission" date="2020-04" db="EMBL/GenBank/DDBJ databases">
        <title>Zoogloea sp. G-4-1-14 isolated from soil.</title>
        <authorList>
            <person name="Dahal R.H."/>
        </authorList>
    </citation>
    <scope>NUCLEOTIDE SEQUENCE [LARGE SCALE GENOMIC DNA]</scope>
    <source>
        <strain evidence="1 2">G-4-1-14</strain>
    </source>
</reference>
<protein>
    <submittedName>
        <fullName evidence="1">Dihydrodipicolinate reductase</fullName>
    </submittedName>
</protein>
<dbReference type="PANTHER" id="PTHR20836:SF0">
    <property type="entry name" value="4-HYDROXY-TETRAHYDRODIPICOLINATE REDUCTASE 1, CHLOROPLASTIC-RELATED"/>
    <property type="match status" value="1"/>
</dbReference>
<dbReference type="EMBL" id="JABBGA010000022">
    <property type="protein sequence ID" value="NML28129.1"/>
    <property type="molecule type" value="Genomic_DNA"/>
</dbReference>
<dbReference type="GO" id="GO:0009089">
    <property type="term" value="P:lysine biosynthetic process via diaminopimelate"/>
    <property type="evidence" value="ECO:0007669"/>
    <property type="project" value="InterPro"/>
</dbReference>
<gene>
    <name evidence="1" type="ORF">HHL15_20425</name>
</gene>
<comment type="caution">
    <text evidence="1">The sequence shown here is derived from an EMBL/GenBank/DDBJ whole genome shotgun (WGS) entry which is preliminary data.</text>
</comment>
<dbReference type="AlphaFoldDB" id="A0A848G9I8"/>
<dbReference type="GO" id="GO:0019877">
    <property type="term" value="P:diaminopimelate biosynthetic process"/>
    <property type="evidence" value="ECO:0007669"/>
    <property type="project" value="TreeGrafter"/>
</dbReference>
<accession>A0A848G9I8</accession>
<keyword evidence="2" id="KW-1185">Reference proteome</keyword>
<dbReference type="InterPro" id="IPR023940">
    <property type="entry name" value="DHDPR_bac"/>
</dbReference>
<dbReference type="PANTHER" id="PTHR20836">
    <property type="entry name" value="DIHYDRODIPICOLINATE REDUCTASE"/>
    <property type="match status" value="1"/>
</dbReference>
<evidence type="ECO:0000313" key="1">
    <source>
        <dbReference type="EMBL" id="NML28129.1"/>
    </source>
</evidence>
<sequence length="226" mass="24271">MQVFIAGTGKLATELLDALTAHGGYTVSPWPGEAAAEGRAIVVHAGSGREIDGISRFCQRTRSVLVELATGSALEAAGDQAGFPIVLCPNTNILMLKFMCMLERSGSLFKGSQIRVTESHQASKTSVPGTAVAMAHALGVAPSDILSVRDTARQEQDLGIPPAHLGRHAFHRIEIQDGPCAISMETRVYGDSPYASGVDQIIRAIQQRELEKRLYSINEFIENGWV</sequence>
<name>A0A848G9I8_9RHOO</name>
<dbReference type="GO" id="GO:0008839">
    <property type="term" value="F:4-hydroxy-tetrahydrodipicolinate reductase"/>
    <property type="evidence" value="ECO:0007669"/>
    <property type="project" value="InterPro"/>
</dbReference>
<proteinExistence type="predicted"/>
<organism evidence="1 2">
    <name type="scientific">Zoogloea dura</name>
    <dbReference type="NCBI Taxonomy" id="2728840"/>
    <lineage>
        <taxon>Bacteria</taxon>
        <taxon>Pseudomonadati</taxon>
        <taxon>Pseudomonadota</taxon>
        <taxon>Betaproteobacteria</taxon>
        <taxon>Rhodocyclales</taxon>
        <taxon>Zoogloeaceae</taxon>
        <taxon>Zoogloea</taxon>
    </lineage>
</organism>